<feature type="repeat" description="ANK" evidence="1">
    <location>
        <begin position="346"/>
        <end position="378"/>
    </location>
</feature>
<dbReference type="PANTHER" id="PTHR24118">
    <property type="entry name" value="POTE ANKYRIN DOMAIN"/>
    <property type="match status" value="1"/>
</dbReference>
<evidence type="ECO:0000256" key="2">
    <source>
        <dbReference type="SAM" id="MobiDB-lite"/>
    </source>
</evidence>
<dbReference type="PANTHER" id="PTHR24118:SF99">
    <property type="entry name" value="POTE ANKYRIN DOMAIN FAMILY MEMBER 3C-RELATED"/>
    <property type="match status" value="1"/>
</dbReference>
<evidence type="ECO:0000313" key="3">
    <source>
        <dbReference type="EMBL" id="KAK1388162.1"/>
    </source>
</evidence>
<keyword evidence="1" id="KW-0040">ANK repeat</keyword>
<feature type="compositionally biased region" description="Basic and acidic residues" evidence="2">
    <location>
        <begin position="202"/>
        <end position="226"/>
    </location>
</feature>
<keyword evidence="4" id="KW-1185">Reference proteome</keyword>
<feature type="repeat" description="ANK" evidence="1">
    <location>
        <begin position="313"/>
        <end position="345"/>
    </location>
</feature>
<dbReference type="Pfam" id="PF13637">
    <property type="entry name" value="Ank_4"/>
    <property type="match status" value="1"/>
</dbReference>
<evidence type="ECO:0000256" key="1">
    <source>
        <dbReference type="PROSITE-ProRule" id="PRU00023"/>
    </source>
</evidence>
<dbReference type="PROSITE" id="PS50297">
    <property type="entry name" value="ANK_REP_REGION"/>
    <property type="match status" value="2"/>
</dbReference>
<dbReference type="InterPro" id="IPR002110">
    <property type="entry name" value="Ankyrin_rpt"/>
</dbReference>
<name>A0AAD8ILT3_9APIA</name>
<sequence>MSYSSSSLLSPLLLLQPLNPKTPFSSLPTTLCTTTTLSLLSPTRSSTFSISSSLYQQHSQFNYQHESESEDEEEHVIGDCLVFEQGIFDDPNLQNPSSSLIHKPLPTTQPQIEPQNLIPEDWKQAQQAYNITKQERRKLAQQLQFGSKLNKRKELLQPIKTNDQVENEYVVYRNSKLSQLRPIVLDNPTFSDYDNVGDSSDDDKLSMDTDNRSDGRAKPRNPRMDVYRGSLDDVSEFLKTRDYHPDSAPKNLDGPRKLFTKEERFLLNRRVPDLASATSGKWQPLHTLAASGEFYLLTELLKHNVDINVLDKTGLTAIHRAILGKKQAIFNILLRESANPFVRDEEGATLMHYAVRTASSQMIKILLLYNVDINLQDNNGWTPLHLAVQSRRTDIVRLLLIKGADKTLKNREGLIPLELCLYSGQDIRTYELIKLLKLLPRRRSLSDRKLDSSAFCITGLRFDHLENSVHADEHINYQQRHIPAHLQLQHISCDFLYSTKKTCWLASKLAFHLRGLTYWRPR</sequence>
<dbReference type="Proteomes" id="UP001237642">
    <property type="component" value="Unassembled WGS sequence"/>
</dbReference>
<dbReference type="InterPro" id="IPR036770">
    <property type="entry name" value="Ankyrin_rpt-contain_sf"/>
</dbReference>
<dbReference type="SUPFAM" id="SSF48403">
    <property type="entry name" value="Ankyrin repeat"/>
    <property type="match status" value="1"/>
</dbReference>
<dbReference type="PROSITE" id="PS50088">
    <property type="entry name" value="ANK_REPEAT"/>
    <property type="match status" value="4"/>
</dbReference>
<comment type="caution">
    <text evidence="3">The sequence shown here is derived from an EMBL/GenBank/DDBJ whole genome shotgun (WGS) entry which is preliminary data.</text>
</comment>
<feature type="repeat" description="ANK" evidence="1">
    <location>
        <begin position="379"/>
        <end position="411"/>
    </location>
</feature>
<dbReference type="AlphaFoldDB" id="A0AAD8ILT3"/>
<feature type="repeat" description="ANK" evidence="1">
    <location>
        <begin position="280"/>
        <end position="312"/>
    </location>
</feature>
<evidence type="ECO:0000313" key="4">
    <source>
        <dbReference type="Proteomes" id="UP001237642"/>
    </source>
</evidence>
<reference evidence="3" key="1">
    <citation type="submission" date="2023-02" db="EMBL/GenBank/DDBJ databases">
        <title>Genome of toxic invasive species Heracleum sosnowskyi carries increased number of genes despite the absence of recent whole-genome duplications.</title>
        <authorList>
            <person name="Schelkunov M."/>
            <person name="Shtratnikova V."/>
            <person name="Makarenko M."/>
            <person name="Klepikova A."/>
            <person name="Omelchenko D."/>
            <person name="Novikova G."/>
            <person name="Obukhova E."/>
            <person name="Bogdanov V."/>
            <person name="Penin A."/>
            <person name="Logacheva M."/>
        </authorList>
    </citation>
    <scope>NUCLEOTIDE SEQUENCE</scope>
    <source>
        <strain evidence="3">Hsosn_3</strain>
        <tissue evidence="3">Leaf</tissue>
    </source>
</reference>
<dbReference type="Gene3D" id="1.25.40.20">
    <property type="entry name" value="Ankyrin repeat-containing domain"/>
    <property type="match status" value="1"/>
</dbReference>
<proteinExistence type="predicted"/>
<feature type="region of interest" description="Disordered" evidence="2">
    <location>
        <begin position="188"/>
        <end position="226"/>
    </location>
</feature>
<accession>A0AAD8ILT3</accession>
<reference evidence="3" key="2">
    <citation type="submission" date="2023-05" db="EMBL/GenBank/DDBJ databases">
        <authorList>
            <person name="Schelkunov M.I."/>
        </authorList>
    </citation>
    <scope>NUCLEOTIDE SEQUENCE</scope>
    <source>
        <strain evidence="3">Hsosn_3</strain>
        <tissue evidence="3">Leaf</tissue>
    </source>
</reference>
<dbReference type="Pfam" id="PF12796">
    <property type="entry name" value="Ank_2"/>
    <property type="match status" value="1"/>
</dbReference>
<protein>
    <submittedName>
        <fullName evidence="3">Aberrant large forked product</fullName>
    </submittedName>
</protein>
<gene>
    <name evidence="3" type="ORF">POM88_016340</name>
</gene>
<organism evidence="3 4">
    <name type="scientific">Heracleum sosnowskyi</name>
    <dbReference type="NCBI Taxonomy" id="360622"/>
    <lineage>
        <taxon>Eukaryota</taxon>
        <taxon>Viridiplantae</taxon>
        <taxon>Streptophyta</taxon>
        <taxon>Embryophyta</taxon>
        <taxon>Tracheophyta</taxon>
        <taxon>Spermatophyta</taxon>
        <taxon>Magnoliopsida</taxon>
        <taxon>eudicotyledons</taxon>
        <taxon>Gunneridae</taxon>
        <taxon>Pentapetalae</taxon>
        <taxon>asterids</taxon>
        <taxon>campanulids</taxon>
        <taxon>Apiales</taxon>
        <taxon>Apiaceae</taxon>
        <taxon>Apioideae</taxon>
        <taxon>apioid superclade</taxon>
        <taxon>Tordylieae</taxon>
        <taxon>Tordyliinae</taxon>
        <taxon>Heracleum</taxon>
    </lineage>
</organism>
<dbReference type="FunFam" id="1.25.40.20:FF:000461">
    <property type="entry name" value="Ankyrin repeat domain-containing protein, chloroplastic"/>
    <property type="match status" value="1"/>
</dbReference>
<dbReference type="EMBL" id="JAUIZM010000004">
    <property type="protein sequence ID" value="KAK1388162.1"/>
    <property type="molecule type" value="Genomic_DNA"/>
</dbReference>
<dbReference type="SMART" id="SM00248">
    <property type="entry name" value="ANK"/>
    <property type="match status" value="4"/>
</dbReference>